<dbReference type="InterPro" id="IPR036397">
    <property type="entry name" value="RNaseH_sf"/>
</dbReference>
<evidence type="ECO:0000256" key="5">
    <source>
        <dbReference type="ARBA" id="ARBA00022759"/>
    </source>
</evidence>
<comment type="similarity">
    <text evidence="1">Belongs to the RuvC family.</text>
</comment>
<dbReference type="AlphaFoldDB" id="A0A3B1CRU9"/>
<dbReference type="GO" id="GO:0006281">
    <property type="term" value="P:DNA repair"/>
    <property type="evidence" value="ECO:0007669"/>
    <property type="project" value="UniProtKB-KW"/>
</dbReference>
<organism evidence="12">
    <name type="scientific">hydrothermal vent metagenome</name>
    <dbReference type="NCBI Taxonomy" id="652676"/>
    <lineage>
        <taxon>unclassified sequences</taxon>
        <taxon>metagenomes</taxon>
        <taxon>ecological metagenomes</taxon>
    </lineage>
</organism>
<evidence type="ECO:0000256" key="9">
    <source>
        <dbReference type="ARBA" id="ARBA00023125"/>
    </source>
</evidence>
<dbReference type="InterPro" id="IPR020563">
    <property type="entry name" value="X-over_junc_endoDNase_Mg_BS"/>
</dbReference>
<gene>
    <name evidence="12" type="ORF">MNBD_NITROSPIRAE02-33</name>
    <name evidence="13" type="ORF">MNBD_NITROSPIRAE03-1628</name>
</gene>
<keyword evidence="10" id="KW-0233">DNA recombination</keyword>
<dbReference type="Gene3D" id="3.30.420.10">
    <property type="entry name" value="Ribonuclease H-like superfamily/Ribonuclease H"/>
    <property type="match status" value="1"/>
</dbReference>
<keyword evidence="7 12" id="KW-0378">Hydrolase</keyword>
<keyword evidence="3" id="KW-0540">Nuclease</keyword>
<keyword evidence="2" id="KW-0963">Cytoplasm</keyword>
<evidence type="ECO:0000256" key="11">
    <source>
        <dbReference type="ARBA" id="ARBA00023204"/>
    </source>
</evidence>
<dbReference type="CDD" id="cd16962">
    <property type="entry name" value="RuvC"/>
    <property type="match status" value="1"/>
</dbReference>
<protein>
    <submittedName>
        <fullName evidence="12">Crossover junction endodeoxyribonuclease RuvC</fullName>
        <ecNumber evidence="12">3.1.22.4</ecNumber>
    </submittedName>
</protein>
<sequence length="138" mass="15244">MHVGSGVIALPKKEPLHIRLKHLHEDIRDIMRLYEPEQAAIEKVFFAKGVKAALHLGHARGVILLAVAEEGVALHEYSPNEIKKAVVGYGRAEKRQVQKMVKTILSLDEEPPPDGADALALAICHLNTMNFRSCLVDP</sequence>
<dbReference type="GO" id="GO:0046872">
    <property type="term" value="F:metal ion binding"/>
    <property type="evidence" value="ECO:0007669"/>
    <property type="project" value="UniProtKB-KW"/>
</dbReference>
<keyword evidence="4" id="KW-0479">Metal-binding</keyword>
<evidence type="ECO:0000256" key="10">
    <source>
        <dbReference type="ARBA" id="ARBA00023172"/>
    </source>
</evidence>
<dbReference type="PANTHER" id="PTHR30194">
    <property type="entry name" value="CROSSOVER JUNCTION ENDODEOXYRIBONUCLEASE RUVC"/>
    <property type="match status" value="1"/>
</dbReference>
<name>A0A3B1CRU9_9ZZZZ</name>
<dbReference type="InterPro" id="IPR012337">
    <property type="entry name" value="RNaseH-like_sf"/>
</dbReference>
<proteinExistence type="inferred from homology"/>
<evidence type="ECO:0000256" key="2">
    <source>
        <dbReference type="ARBA" id="ARBA00022490"/>
    </source>
</evidence>
<evidence type="ECO:0000256" key="1">
    <source>
        <dbReference type="ARBA" id="ARBA00009518"/>
    </source>
</evidence>
<keyword evidence="11" id="KW-0234">DNA repair</keyword>
<dbReference type="GO" id="GO:0008821">
    <property type="term" value="F:crossover junction DNA endonuclease activity"/>
    <property type="evidence" value="ECO:0007669"/>
    <property type="project" value="InterPro"/>
</dbReference>
<evidence type="ECO:0000256" key="8">
    <source>
        <dbReference type="ARBA" id="ARBA00022842"/>
    </source>
</evidence>
<keyword evidence="8" id="KW-0460">Magnesium</keyword>
<dbReference type="GO" id="GO:0003677">
    <property type="term" value="F:DNA binding"/>
    <property type="evidence" value="ECO:0007669"/>
    <property type="project" value="UniProtKB-KW"/>
</dbReference>
<dbReference type="GO" id="GO:0006310">
    <property type="term" value="P:DNA recombination"/>
    <property type="evidence" value="ECO:0007669"/>
    <property type="project" value="UniProtKB-KW"/>
</dbReference>
<dbReference type="EC" id="3.1.22.4" evidence="12"/>
<dbReference type="FunFam" id="3.30.420.10:FF:000002">
    <property type="entry name" value="Crossover junction endodeoxyribonuclease RuvC"/>
    <property type="match status" value="1"/>
</dbReference>
<dbReference type="PROSITE" id="PS01321">
    <property type="entry name" value="RUVC"/>
    <property type="match status" value="1"/>
</dbReference>
<evidence type="ECO:0000313" key="12">
    <source>
        <dbReference type="EMBL" id="VAX27393.1"/>
    </source>
</evidence>
<dbReference type="EMBL" id="UOGH01000043">
    <property type="protein sequence ID" value="VAX27393.1"/>
    <property type="molecule type" value="Genomic_DNA"/>
</dbReference>
<evidence type="ECO:0000313" key="13">
    <source>
        <dbReference type="EMBL" id="VAX32853.1"/>
    </source>
</evidence>
<dbReference type="PANTHER" id="PTHR30194:SF3">
    <property type="entry name" value="CROSSOVER JUNCTION ENDODEOXYRIBONUCLEASE RUVC"/>
    <property type="match status" value="1"/>
</dbReference>
<dbReference type="PRINTS" id="PR00696">
    <property type="entry name" value="RSOLVASERUVC"/>
</dbReference>
<evidence type="ECO:0000256" key="6">
    <source>
        <dbReference type="ARBA" id="ARBA00022763"/>
    </source>
</evidence>
<dbReference type="Pfam" id="PF02075">
    <property type="entry name" value="RuvC"/>
    <property type="match status" value="1"/>
</dbReference>
<accession>A0A3B1CRU9</accession>
<dbReference type="EMBL" id="UOGI01000154">
    <property type="protein sequence ID" value="VAX32853.1"/>
    <property type="molecule type" value="Genomic_DNA"/>
</dbReference>
<reference evidence="12" key="1">
    <citation type="submission" date="2018-06" db="EMBL/GenBank/DDBJ databases">
        <authorList>
            <person name="Zhirakovskaya E."/>
        </authorList>
    </citation>
    <scope>NUCLEOTIDE SEQUENCE</scope>
</reference>
<evidence type="ECO:0000256" key="7">
    <source>
        <dbReference type="ARBA" id="ARBA00022801"/>
    </source>
</evidence>
<dbReference type="NCBIfam" id="TIGR00228">
    <property type="entry name" value="ruvC"/>
    <property type="match status" value="1"/>
</dbReference>
<evidence type="ECO:0000256" key="3">
    <source>
        <dbReference type="ARBA" id="ARBA00022722"/>
    </source>
</evidence>
<keyword evidence="5" id="KW-0255">Endonuclease</keyword>
<evidence type="ECO:0000256" key="4">
    <source>
        <dbReference type="ARBA" id="ARBA00022723"/>
    </source>
</evidence>
<dbReference type="InterPro" id="IPR002176">
    <property type="entry name" value="X-over_junc_endoDNase_RuvC"/>
</dbReference>
<keyword evidence="9" id="KW-0238">DNA-binding</keyword>
<dbReference type="HAMAP" id="MF_00034">
    <property type="entry name" value="RuvC"/>
    <property type="match status" value="1"/>
</dbReference>
<keyword evidence="6" id="KW-0227">DNA damage</keyword>
<dbReference type="SUPFAM" id="SSF53098">
    <property type="entry name" value="Ribonuclease H-like"/>
    <property type="match status" value="1"/>
</dbReference>